<keyword evidence="5 11" id="KW-0812">Transmembrane</keyword>
<keyword evidence="6 13" id="KW-0732">Signal</keyword>
<evidence type="ECO:0000313" key="17">
    <source>
        <dbReference type="Proteomes" id="UP001195903"/>
    </source>
</evidence>
<keyword evidence="3 11" id="KW-0813">Transport</keyword>
<sequence length="689" mass="75740">MKSHVNRVSACLAAMGVAWGAWADAGQSIFDLSLEQLADIEVSVSSKQALPLSLAPANVSVFSQQQLEQRGVNTLAELADLSSGYSSYSIFGERVFETRGQRAGSFENNKHLVLLDGVRLNHARANKAPIENELPLMPMRQVELLRGPASAVYGQSAFFGVVSLSSDSEGADLLRLDASHTLDGQGDRGGVYGRVGSRLGQSFAALSYFDKRSADALVGPDFSPLQRYYDDQEAHFAYLKHGFSGGSLGDFTLGYIDMARSSGLGEHWMGDLSAPENNIRWDTDIGYLRWQRGFGEAFRADVHLVNNDSAEAGLAIDNTRAQILDGEEAQFNRYLVDVNSKLLEAELSWQPGADTSLLFGMSLEKRRDEGGFFVPDLPLQQLLAADTGAIQWQREASDSVEYRAAYLQYSDFYPSIWGLHLTAGLRYDSGAYGDDTFEHFSPRVALVKSLSDRWTAKALYSSAFRSPGLKEYLLNDETRNRILSIAANPEAELVKLSDSLSPETFSSTELDLLYVNSPWMVKLGAFYNQTDNALDGRSLKFIDKNGDEVSKNSFANSAATFEVYGTEAEFEWRFSPVWQLNGAINRVWPASGSEAATQDMPTLKYLLGVSGDLAFGSVRLDYRFHGDIAGDVDAIQVLDASVRGLWHGVGWSVKLGNLLDAENFYAFGGEEGNPLPGRTLEFGLSYRFD</sequence>
<evidence type="ECO:0000256" key="1">
    <source>
        <dbReference type="ARBA" id="ARBA00004571"/>
    </source>
</evidence>
<evidence type="ECO:0000256" key="13">
    <source>
        <dbReference type="SAM" id="SignalP"/>
    </source>
</evidence>
<evidence type="ECO:0000256" key="8">
    <source>
        <dbReference type="ARBA" id="ARBA00023136"/>
    </source>
</evidence>
<evidence type="ECO:0000256" key="7">
    <source>
        <dbReference type="ARBA" id="ARBA00023077"/>
    </source>
</evidence>
<dbReference type="InterPro" id="IPR000531">
    <property type="entry name" value="Beta-barrel_TonB"/>
</dbReference>
<dbReference type="Pfam" id="PF07715">
    <property type="entry name" value="Plug"/>
    <property type="match status" value="1"/>
</dbReference>
<protein>
    <submittedName>
        <fullName evidence="16">TonB-dependent receptor</fullName>
    </submittedName>
</protein>
<evidence type="ECO:0000256" key="11">
    <source>
        <dbReference type="PROSITE-ProRule" id="PRU01360"/>
    </source>
</evidence>
<feature type="chain" id="PRO_5045049651" evidence="13">
    <location>
        <begin position="24"/>
        <end position="689"/>
    </location>
</feature>
<dbReference type="PANTHER" id="PTHR30069">
    <property type="entry name" value="TONB-DEPENDENT OUTER MEMBRANE RECEPTOR"/>
    <property type="match status" value="1"/>
</dbReference>
<evidence type="ECO:0000256" key="10">
    <source>
        <dbReference type="ARBA" id="ARBA00023237"/>
    </source>
</evidence>
<reference evidence="16 17" key="1">
    <citation type="submission" date="2021-05" db="EMBL/GenBank/DDBJ databases">
        <title>Shewanella sp. JM162201.</title>
        <authorList>
            <person name="Xu S."/>
            <person name="Li A."/>
        </authorList>
    </citation>
    <scope>NUCLEOTIDE SEQUENCE [LARGE SCALE GENOMIC DNA]</scope>
    <source>
        <strain evidence="16 17">JM162201</strain>
    </source>
</reference>
<dbReference type="InterPro" id="IPR036942">
    <property type="entry name" value="Beta-barrel_TonB_sf"/>
</dbReference>
<dbReference type="EMBL" id="JAHEPS010000004">
    <property type="protein sequence ID" value="MBT1445175.1"/>
    <property type="molecule type" value="Genomic_DNA"/>
</dbReference>
<comment type="caution">
    <text evidence="16">The sequence shown here is derived from an EMBL/GenBank/DDBJ whole genome shotgun (WGS) entry which is preliminary data.</text>
</comment>
<evidence type="ECO:0000256" key="2">
    <source>
        <dbReference type="ARBA" id="ARBA00008143"/>
    </source>
</evidence>
<accession>A0ABS5V5P1</accession>
<feature type="domain" description="TonB-dependent receptor-like beta-barrel" evidence="14">
    <location>
        <begin position="254"/>
        <end position="642"/>
    </location>
</feature>
<gene>
    <name evidence="16" type="ORF">KJI95_11650</name>
</gene>
<evidence type="ECO:0000259" key="15">
    <source>
        <dbReference type="Pfam" id="PF07715"/>
    </source>
</evidence>
<dbReference type="InterPro" id="IPR039426">
    <property type="entry name" value="TonB-dep_rcpt-like"/>
</dbReference>
<dbReference type="PANTHER" id="PTHR30069:SF29">
    <property type="entry name" value="HEMOGLOBIN AND HEMOGLOBIN-HAPTOGLOBIN-BINDING PROTEIN 1-RELATED"/>
    <property type="match status" value="1"/>
</dbReference>
<dbReference type="Pfam" id="PF00593">
    <property type="entry name" value="TonB_dep_Rec_b-barrel"/>
    <property type="match status" value="1"/>
</dbReference>
<keyword evidence="8 11" id="KW-0472">Membrane</keyword>
<keyword evidence="7 12" id="KW-0798">TonB box</keyword>
<dbReference type="InterPro" id="IPR012910">
    <property type="entry name" value="Plug_dom"/>
</dbReference>
<dbReference type="SUPFAM" id="SSF56935">
    <property type="entry name" value="Porins"/>
    <property type="match status" value="1"/>
</dbReference>
<evidence type="ECO:0000256" key="3">
    <source>
        <dbReference type="ARBA" id="ARBA00022448"/>
    </source>
</evidence>
<dbReference type="Gene3D" id="2.40.170.20">
    <property type="entry name" value="TonB-dependent receptor, beta-barrel domain"/>
    <property type="match status" value="1"/>
</dbReference>
<keyword evidence="17" id="KW-1185">Reference proteome</keyword>
<comment type="similarity">
    <text evidence="2">Belongs to the TonB-dependent receptor family. Hemoglobin/haptoglobin binding protein subfamily.</text>
</comment>
<dbReference type="PROSITE" id="PS52016">
    <property type="entry name" value="TONB_DEPENDENT_REC_3"/>
    <property type="match status" value="1"/>
</dbReference>
<keyword evidence="9 16" id="KW-0675">Receptor</keyword>
<comment type="subcellular location">
    <subcellularLocation>
        <location evidence="1 11">Cell outer membrane</location>
        <topology evidence="1 11">Multi-pass membrane protein</topology>
    </subcellularLocation>
</comment>
<name>A0ABS5V5P1_9GAMM</name>
<evidence type="ECO:0000313" key="16">
    <source>
        <dbReference type="EMBL" id="MBT1445175.1"/>
    </source>
</evidence>
<evidence type="ECO:0000256" key="5">
    <source>
        <dbReference type="ARBA" id="ARBA00022692"/>
    </source>
</evidence>
<dbReference type="RefSeq" id="WP_214507381.1">
    <property type="nucleotide sequence ID" value="NZ_JAHEPS010000004.1"/>
</dbReference>
<evidence type="ECO:0000256" key="12">
    <source>
        <dbReference type="RuleBase" id="RU003357"/>
    </source>
</evidence>
<dbReference type="Proteomes" id="UP001195903">
    <property type="component" value="Unassembled WGS sequence"/>
</dbReference>
<dbReference type="Gene3D" id="2.170.130.10">
    <property type="entry name" value="TonB-dependent receptor, plug domain"/>
    <property type="match status" value="1"/>
</dbReference>
<evidence type="ECO:0000256" key="4">
    <source>
        <dbReference type="ARBA" id="ARBA00022452"/>
    </source>
</evidence>
<evidence type="ECO:0000259" key="14">
    <source>
        <dbReference type="Pfam" id="PF00593"/>
    </source>
</evidence>
<feature type="domain" description="TonB-dependent receptor plug" evidence="15">
    <location>
        <begin position="55"/>
        <end position="161"/>
    </location>
</feature>
<evidence type="ECO:0000256" key="6">
    <source>
        <dbReference type="ARBA" id="ARBA00022729"/>
    </source>
</evidence>
<evidence type="ECO:0000256" key="9">
    <source>
        <dbReference type="ARBA" id="ARBA00023170"/>
    </source>
</evidence>
<organism evidence="16 17">
    <name type="scientific">Shewanella jiangmenensis</name>
    <dbReference type="NCBI Taxonomy" id="2837387"/>
    <lineage>
        <taxon>Bacteria</taxon>
        <taxon>Pseudomonadati</taxon>
        <taxon>Pseudomonadota</taxon>
        <taxon>Gammaproteobacteria</taxon>
        <taxon>Alteromonadales</taxon>
        <taxon>Shewanellaceae</taxon>
        <taxon>Shewanella</taxon>
    </lineage>
</organism>
<proteinExistence type="inferred from homology"/>
<dbReference type="InterPro" id="IPR037066">
    <property type="entry name" value="Plug_dom_sf"/>
</dbReference>
<keyword evidence="10 11" id="KW-0998">Cell outer membrane</keyword>
<keyword evidence="4 11" id="KW-1134">Transmembrane beta strand</keyword>
<feature type="signal peptide" evidence="13">
    <location>
        <begin position="1"/>
        <end position="23"/>
    </location>
</feature>